<gene>
    <name evidence="1" type="ORF">AMAG_18052</name>
</gene>
<evidence type="ECO:0000313" key="1">
    <source>
        <dbReference type="EMBL" id="KNE57451.1"/>
    </source>
</evidence>
<proteinExistence type="predicted"/>
<accession>A0A0L0S4U5</accession>
<organism evidence="1 2">
    <name type="scientific">Allomyces macrogynus (strain ATCC 38327)</name>
    <name type="common">Allomyces javanicus var. macrogynus</name>
    <dbReference type="NCBI Taxonomy" id="578462"/>
    <lineage>
        <taxon>Eukaryota</taxon>
        <taxon>Fungi</taxon>
        <taxon>Fungi incertae sedis</taxon>
        <taxon>Blastocladiomycota</taxon>
        <taxon>Blastocladiomycetes</taxon>
        <taxon>Blastocladiales</taxon>
        <taxon>Blastocladiaceae</taxon>
        <taxon>Allomyces</taxon>
    </lineage>
</organism>
<name>A0A0L0S4U5_ALLM3</name>
<dbReference type="VEuPathDB" id="FungiDB:AMAG_18052"/>
<dbReference type="Proteomes" id="UP000054350">
    <property type="component" value="Unassembled WGS sequence"/>
</dbReference>
<sequence>MTNHDIEYWKQKLLGMTFMQGVSAQAKNENEVTEADLPPLHRFLTNNSITTMDLNTGRLNVHQDNDNKITHVMFY</sequence>
<evidence type="ECO:0000313" key="2">
    <source>
        <dbReference type="Proteomes" id="UP000054350"/>
    </source>
</evidence>
<dbReference type="AlphaFoldDB" id="A0A0L0S4U5"/>
<dbReference type="OrthoDB" id="10013825at2759"/>
<keyword evidence="2" id="KW-1185">Reference proteome</keyword>
<dbReference type="EMBL" id="GG745331">
    <property type="protein sequence ID" value="KNE57451.1"/>
    <property type="molecule type" value="Genomic_DNA"/>
</dbReference>
<reference evidence="2" key="2">
    <citation type="submission" date="2009-11" db="EMBL/GenBank/DDBJ databases">
        <title>The Genome Sequence of Allomyces macrogynus strain ATCC 38327.</title>
        <authorList>
            <consortium name="The Broad Institute Genome Sequencing Platform"/>
            <person name="Russ C."/>
            <person name="Cuomo C."/>
            <person name="Shea T."/>
            <person name="Young S.K."/>
            <person name="Zeng Q."/>
            <person name="Koehrsen M."/>
            <person name="Haas B."/>
            <person name="Borodovsky M."/>
            <person name="Guigo R."/>
            <person name="Alvarado L."/>
            <person name="Berlin A."/>
            <person name="Borenstein D."/>
            <person name="Chen Z."/>
            <person name="Engels R."/>
            <person name="Freedman E."/>
            <person name="Gellesch M."/>
            <person name="Goldberg J."/>
            <person name="Griggs A."/>
            <person name="Gujja S."/>
            <person name="Heiman D."/>
            <person name="Hepburn T."/>
            <person name="Howarth C."/>
            <person name="Jen D."/>
            <person name="Larson L."/>
            <person name="Lewis B."/>
            <person name="Mehta T."/>
            <person name="Park D."/>
            <person name="Pearson M."/>
            <person name="Roberts A."/>
            <person name="Saif S."/>
            <person name="Shenoy N."/>
            <person name="Sisk P."/>
            <person name="Stolte C."/>
            <person name="Sykes S."/>
            <person name="Walk T."/>
            <person name="White J."/>
            <person name="Yandava C."/>
            <person name="Burger G."/>
            <person name="Gray M.W."/>
            <person name="Holland P.W.H."/>
            <person name="King N."/>
            <person name="Lang F.B.F."/>
            <person name="Roger A.J."/>
            <person name="Ruiz-Trillo I."/>
            <person name="Lander E."/>
            <person name="Nusbaum C."/>
        </authorList>
    </citation>
    <scope>NUCLEOTIDE SEQUENCE [LARGE SCALE GENOMIC DNA]</scope>
    <source>
        <strain evidence="2">ATCC 38327</strain>
    </source>
</reference>
<dbReference type="Gene3D" id="3.30.10.10">
    <property type="entry name" value="Trypsin Inhibitor V, subunit A"/>
    <property type="match status" value="1"/>
</dbReference>
<protein>
    <submittedName>
        <fullName evidence="1">Uncharacterized protein</fullName>
    </submittedName>
</protein>
<reference evidence="1 2" key="1">
    <citation type="submission" date="2009-11" db="EMBL/GenBank/DDBJ databases">
        <title>Annotation of Allomyces macrogynus ATCC 38327.</title>
        <authorList>
            <consortium name="The Broad Institute Genome Sequencing Platform"/>
            <person name="Russ C."/>
            <person name="Cuomo C."/>
            <person name="Burger G."/>
            <person name="Gray M.W."/>
            <person name="Holland P.W.H."/>
            <person name="King N."/>
            <person name="Lang F.B.F."/>
            <person name="Roger A.J."/>
            <person name="Ruiz-Trillo I."/>
            <person name="Young S.K."/>
            <person name="Zeng Q."/>
            <person name="Gargeya S."/>
            <person name="Fitzgerald M."/>
            <person name="Haas B."/>
            <person name="Abouelleil A."/>
            <person name="Alvarado L."/>
            <person name="Arachchi H.M."/>
            <person name="Berlin A."/>
            <person name="Chapman S.B."/>
            <person name="Gearin G."/>
            <person name="Goldberg J."/>
            <person name="Griggs A."/>
            <person name="Gujja S."/>
            <person name="Hansen M."/>
            <person name="Heiman D."/>
            <person name="Howarth C."/>
            <person name="Larimer J."/>
            <person name="Lui A."/>
            <person name="MacDonald P.J.P."/>
            <person name="McCowen C."/>
            <person name="Montmayeur A."/>
            <person name="Murphy C."/>
            <person name="Neiman D."/>
            <person name="Pearson M."/>
            <person name="Priest M."/>
            <person name="Roberts A."/>
            <person name="Saif S."/>
            <person name="Shea T."/>
            <person name="Sisk P."/>
            <person name="Stolte C."/>
            <person name="Sykes S."/>
            <person name="Wortman J."/>
            <person name="Nusbaum C."/>
            <person name="Birren B."/>
        </authorList>
    </citation>
    <scope>NUCLEOTIDE SEQUENCE [LARGE SCALE GENOMIC DNA]</scope>
    <source>
        <strain evidence="1 2">ATCC 38327</strain>
    </source>
</reference>